<evidence type="ECO:0000256" key="1">
    <source>
        <dbReference type="SAM" id="MobiDB-lite"/>
    </source>
</evidence>
<reference evidence="3" key="1">
    <citation type="submission" date="2016-09" db="EMBL/GenBank/DDBJ databases">
        <authorList>
            <person name="Jeantristanb JTB J.-T."/>
            <person name="Ricardo R."/>
        </authorList>
    </citation>
    <scope>NUCLEOTIDE SEQUENCE [LARGE SCALE GENOMIC DNA]</scope>
</reference>
<evidence type="ECO:0000313" key="3">
    <source>
        <dbReference type="Proteomes" id="UP000198372"/>
    </source>
</evidence>
<feature type="compositionally biased region" description="Low complexity" evidence="1">
    <location>
        <begin position="123"/>
        <end position="137"/>
    </location>
</feature>
<feature type="region of interest" description="Disordered" evidence="1">
    <location>
        <begin position="177"/>
        <end position="243"/>
    </location>
</feature>
<sequence>MAANAAAGNRWQQRNRGSFVPRSEVSTLSHLDILHAILSDTITDLCDSTRTQLSSEQQAILAAVPTFKRTWVRPSFLKPHQRPNYKICKWVIDTTPSTRMDFVTETTSERGGVPLTGASTAQNSTRTSTPIPNPTTSSAATIVDLTGDATNPIPASTAAPTTTAPIVTLEASSTFGVEATQRTPAPAPTSSSTTTTTEVIVPLSTPSEDRPLPSVPSAAKPAQGTPPSEPTAQQQIAEAVKDVQGDEVQKIEQAAAAAAVAAAEDVEMKDGAEERNAKDFVEDQVQVAQEATEGIVQGLQEGA</sequence>
<dbReference type="EMBL" id="FMSP01000007">
    <property type="protein sequence ID" value="SCV71551.1"/>
    <property type="molecule type" value="Genomic_DNA"/>
</dbReference>
<feature type="compositionally biased region" description="Low complexity" evidence="1">
    <location>
        <begin position="179"/>
        <end position="197"/>
    </location>
</feature>
<organism evidence="2 3">
    <name type="scientific">Microbotryum intermedium</name>
    <dbReference type="NCBI Taxonomy" id="269621"/>
    <lineage>
        <taxon>Eukaryota</taxon>
        <taxon>Fungi</taxon>
        <taxon>Dikarya</taxon>
        <taxon>Basidiomycota</taxon>
        <taxon>Pucciniomycotina</taxon>
        <taxon>Microbotryomycetes</taxon>
        <taxon>Microbotryales</taxon>
        <taxon>Microbotryaceae</taxon>
        <taxon>Microbotryum</taxon>
    </lineage>
</organism>
<proteinExistence type="predicted"/>
<gene>
    <name evidence="2" type="ORF">BQ2448_3139</name>
</gene>
<name>A0A238FHE7_9BASI</name>
<protein>
    <submittedName>
        <fullName evidence="2">BQ2448_3139 protein</fullName>
    </submittedName>
</protein>
<dbReference type="OrthoDB" id="2524578at2759"/>
<accession>A0A238FHE7</accession>
<dbReference type="Proteomes" id="UP000198372">
    <property type="component" value="Unassembled WGS sequence"/>
</dbReference>
<feature type="region of interest" description="Disordered" evidence="1">
    <location>
        <begin position="109"/>
        <end position="137"/>
    </location>
</feature>
<evidence type="ECO:0000313" key="2">
    <source>
        <dbReference type="EMBL" id="SCV71551.1"/>
    </source>
</evidence>
<dbReference type="AlphaFoldDB" id="A0A238FHE7"/>
<keyword evidence="3" id="KW-1185">Reference proteome</keyword>